<evidence type="ECO:0000259" key="3">
    <source>
        <dbReference type="Pfam" id="PF10145"/>
    </source>
</evidence>
<feature type="transmembrane region" description="Helical" evidence="2">
    <location>
        <begin position="394"/>
        <end position="419"/>
    </location>
</feature>
<dbReference type="NCBIfam" id="TIGR01760">
    <property type="entry name" value="tape_meas_TP901"/>
    <property type="match status" value="1"/>
</dbReference>
<feature type="domain" description="Phage tail tape measure protein" evidence="3">
    <location>
        <begin position="88"/>
        <end position="298"/>
    </location>
</feature>
<organism evidence="4 5">
    <name type="scientific">bacterium (Candidatus Blackallbacteria) CG17_big_fil_post_rev_8_21_14_2_50_48_46</name>
    <dbReference type="NCBI Taxonomy" id="2014261"/>
    <lineage>
        <taxon>Bacteria</taxon>
        <taxon>Candidatus Blackallbacteria</taxon>
    </lineage>
</organism>
<dbReference type="PANTHER" id="PTHR37813">
    <property type="entry name" value="FELS-2 PROPHAGE PROTEIN"/>
    <property type="match status" value="1"/>
</dbReference>
<feature type="transmembrane region" description="Helical" evidence="2">
    <location>
        <begin position="484"/>
        <end position="503"/>
    </location>
</feature>
<name>A0A2M7G5R6_9BACT</name>
<keyword evidence="2" id="KW-0472">Membrane</keyword>
<sequence length="836" mass="86717">MSDMLLAMLLTLKDMASGPLGQFQGNVKKLSHDLMATGVVSRAMGQGILNGLKAPIAAFAEAEDAATRLRVSMMDSKGISKGFEQVNKLATDLGNKLPGTTADFQEMMTALNQQGVSAQSILGGVGKSAAYLGVQLKMPYRDAAIFAAKVGEAAGVAAKDMEKFMDTIQRTANLGVETTEMQYAFGRSAGALKNVGMQGLESAKSLSVMYAQLIKTGLSGETVGTNFAGMLENLKKYQYQIGDKATTAHQSLKKLGIEMQFFDKQGKMNGPREMIAQLEKLKKLTPEQRAKAMDGIFGGGQDSQMVNTLVAGGVKAYDEMARKAKAQADLNAKVEAQLRTLKNIWDSATGTFTNMLATLGESIAPELKAMADGLGKISEKLQAFAKAHPMLTKIVVGLTAISGVALLVGGTALMGLGAISSGAPLAGAAVTILSTKFYALMSSVLKSSAAMKAWNAVTGAKLVAGGNASVGGTFTRMATGMKNYASSVAMAAKGGIVALPGLIMTKASAMRVATVAGAKWSVQMLTAKHSVSGLASAGWARILTGLRAVAVGFRAMGLAALANPVGIAIAAIAVGAVLVFKYWKPISGFFKGLWHGLMVGLKPLKPAFDAAFAAVAPIIQPIVGALKGVWNWLKSLLSPVDDVGNRGQKMGVQMGLAIAGIIKKGAEMLTYFTGLPGQLLSIGTNMMMGLLNGITAGAGRVLAKIGEIANSIKSKFAGIMGIQSPSRVFMGFGQNLGAGLELGMVAKAAGIAGAAKKLAIAATPNMPKVAAPNLALASARGGAGGGNQITFAPTIQLMAGPGLSSEQQMQQAVRDLYPEFKRLMDRYSHDKKRANA</sequence>
<keyword evidence="2" id="KW-0812">Transmembrane</keyword>
<dbReference type="InterPro" id="IPR010090">
    <property type="entry name" value="Phage_tape_meas"/>
</dbReference>
<dbReference type="AlphaFoldDB" id="A0A2M7G5R6"/>
<evidence type="ECO:0000313" key="5">
    <source>
        <dbReference type="Proteomes" id="UP000231019"/>
    </source>
</evidence>
<evidence type="ECO:0000313" key="4">
    <source>
        <dbReference type="EMBL" id="PIW17308.1"/>
    </source>
</evidence>
<proteinExistence type="predicted"/>
<feature type="transmembrane region" description="Helical" evidence="2">
    <location>
        <begin position="425"/>
        <end position="445"/>
    </location>
</feature>
<evidence type="ECO:0000256" key="1">
    <source>
        <dbReference type="ARBA" id="ARBA00022612"/>
    </source>
</evidence>
<reference evidence="4 5" key="1">
    <citation type="submission" date="2017-09" db="EMBL/GenBank/DDBJ databases">
        <title>Depth-based differentiation of microbial function through sediment-hosted aquifers and enrichment of novel symbionts in the deep terrestrial subsurface.</title>
        <authorList>
            <person name="Probst A.J."/>
            <person name="Ladd B."/>
            <person name="Jarett J.K."/>
            <person name="Geller-Mcgrath D.E."/>
            <person name="Sieber C.M."/>
            <person name="Emerson J.B."/>
            <person name="Anantharaman K."/>
            <person name="Thomas B.C."/>
            <person name="Malmstrom R."/>
            <person name="Stieglmeier M."/>
            <person name="Klingl A."/>
            <person name="Woyke T."/>
            <person name="Ryan C.M."/>
            <person name="Banfield J.F."/>
        </authorList>
    </citation>
    <scope>NUCLEOTIDE SEQUENCE [LARGE SCALE GENOMIC DNA]</scope>
    <source>
        <strain evidence="4">CG17_big_fil_post_rev_8_21_14_2_50_48_46</strain>
    </source>
</reference>
<gene>
    <name evidence="4" type="ORF">COW36_09010</name>
</gene>
<feature type="transmembrane region" description="Helical" evidence="2">
    <location>
        <begin position="561"/>
        <end position="583"/>
    </location>
</feature>
<keyword evidence="1" id="KW-1188">Viral release from host cell</keyword>
<accession>A0A2M7G5R6</accession>
<comment type="caution">
    <text evidence="4">The sequence shown here is derived from an EMBL/GenBank/DDBJ whole genome shotgun (WGS) entry which is preliminary data.</text>
</comment>
<protein>
    <submittedName>
        <fullName evidence="4">Phage tail tape measure protein</fullName>
    </submittedName>
</protein>
<dbReference type="Pfam" id="PF10145">
    <property type="entry name" value="PhageMin_Tail"/>
    <property type="match status" value="1"/>
</dbReference>
<keyword evidence="2" id="KW-1133">Transmembrane helix</keyword>
<dbReference type="EMBL" id="PFFQ01000024">
    <property type="protein sequence ID" value="PIW17308.1"/>
    <property type="molecule type" value="Genomic_DNA"/>
</dbReference>
<dbReference type="PANTHER" id="PTHR37813:SF1">
    <property type="entry name" value="FELS-2 PROPHAGE PROTEIN"/>
    <property type="match status" value="1"/>
</dbReference>
<dbReference type="Proteomes" id="UP000231019">
    <property type="component" value="Unassembled WGS sequence"/>
</dbReference>
<evidence type="ECO:0000256" key="2">
    <source>
        <dbReference type="SAM" id="Phobius"/>
    </source>
</evidence>